<dbReference type="InterPro" id="IPR012132">
    <property type="entry name" value="GMC_OxRdtase"/>
</dbReference>
<evidence type="ECO:0000259" key="5">
    <source>
        <dbReference type="PROSITE" id="PS00624"/>
    </source>
</evidence>
<dbReference type="EnsemblMetazoa" id="SMAR010330-RA">
    <property type="protein sequence ID" value="SMAR010330-PA"/>
    <property type="gene ID" value="SMAR010330"/>
</dbReference>
<sequence>MDWNFASASQKHCCSAFRDNVIPIHSGKAMGGTSSLNFMTYAKGHAMDFDNWHQDGWSHEQIKSYFAKLEDYQIPHTEEEAPFHGQGGPFTVSEPDFKSRAADLFLEAGYEIGHRLVDYNGKNQIGFSYPSTSINDGARMSTNRAYLNDIYKRPNLHLSLNSVVTKIHFDQNLTVSSLTYEKDSVIQLAASAKREVILCAGAINSPKLLMLSGIGPRQMLERFGIPVLVDAPGVGRNLQDHVSVIGLTYHLNQSVTLKPATQETMQYQELWRTCRSGPMTNPMGFEGVAYLSSHRNAHHQWPDIQIKMNSANIWKLYRDHLKLFWKHAFPSELDDTVTFFPTLLRPKSRGRVSLRSADPAEQPIVDPEYLSHPDDIKTLASAIEISYRLARSRAFRRYGSRLFNWGLFPRCNYKIFIASDYYKCIATTMSVGGFSLAGTCKMGSNLDEMAVVDNRLKVIGVNKLRIADASIMPTLISAEAGATCAMIGEKAADMIRRDWLFDMQIFVSYYFLVLCWRMSAACDCITADQSFDYIIVGAGTTGSVVAARLSEHDGHSVLVLEAGDAPSTLSDIPFLSRRVLSTRMNWNYKTEPQKHCCKIQENRILPIIAGRGLGGTSSLDFMLYARGNRNDFDQWQSLGNDGWGYRELLPYFRKLEDYRVPRSVDQDEYHGQNGPIAIDRPRYRSPMTDAFLRAGHQLGHHLVDINGHRQTGFMNPPFFMRDGQRCSSYNGYLEPAIKRNNIRVLLNVLVTKILFDDHRRAVGVLYRTADNQTCEVRARKEIVLSAGVFNTPQLLMLSGIGPAKTLRKHKIPVVKHVPGVGQNLQDHVTIDGLTFYINQSVSINYERFSDSDNLDLWRKSKTGPLTCSSSFEGIAFHRSKRSNHSEDWPDIQILFRSDNVFEHDTTNLPAYALGYLPPDSSDVITFYPILLRPKSRGRITIGSSDPMRAPLIDPNYLSHPDDVQVLLEGWRFAWKIARTHSFAKYGTEIYNWGLFPRCLMYLFSKSRYENCVVRTMAYTAHSHVGTCKMGPTRDRMAVVDDQLRVRGIEGLRIADASIMPTVVSGQPRTVCIVVGEKLADLLKVTT</sequence>
<dbReference type="EMBL" id="JH431971">
    <property type="status" value="NOT_ANNOTATED_CDS"/>
    <property type="molecule type" value="Genomic_DNA"/>
</dbReference>
<reference evidence="7" key="1">
    <citation type="submission" date="2011-05" db="EMBL/GenBank/DDBJ databases">
        <authorList>
            <person name="Richards S.R."/>
            <person name="Qu J."/>
            <person name="Jiang H."/>
            <person name="Jhangiani S.N."/>
            <person name="Agravi P."/>
            <person name="Goodspeed R."/>
            <person name="Gross S."/>
            <person name="Mandapat C."/>
            <person name="Jackson L."/>
            <person name="Mathew T."/>
            <person name="Pu L."/>
            <person name="Thornton R."/>
            <person name="Saada N."/>
            <person name="Wilczek-Boney K.B."/>
            <person name="Lee S."/>
            <person name="Kovar C."/>
            <person name="Wu Y."/>
            <person name="Scherer S.E."/>
            <person name="Worley K.C."/>
            <person name="Muzny D.M."/>
            <person name="Gibbs R."/>
        </authorList>
    </citation>
    <scope>NUCLEOTIDE SEQUENCE</scope>
    <source>
        <strain evidence="7">Brora</strain>
    </source>
</reference>
<proteinExistence type="inferred from homology"/>
<evidence type="ECO:0000256" key="1">
    <source>
        <dbReference type="ARBA" id="ARBA00001974"/>
    </source>
</evidence>
<dbReference type="HOGENOM" id="CLU_002865_9_2_1"/>
<dbReference type="Proteomes" id="UP000014500">
    <property type="component" value="Unassembled WGS sequence"/>
</dbReference>
<dbReference type="Gene3D" id="3.30.560.10">
    <property type="entry name" value="Glucose Oxidase, domain 3"/>
    <property type="match status" value="2"/>
</dbReference>
<dbReference type="OMA" id="VTMMIAD"/>
<dbReference type="Gene3D" id="3.50.50.60">
    <property type="entry name" value="FAD/NAD(P)-binding domain"/>
    <property type="match status" value="2"/>
</dbReference>
<organism evidence="6 7">
    <name type="scientific">Strigamia maritima</name>
    <name type="common">European centipede</name>
    <name type="synonym">Geophilus maritimus</name>
    <dbReference type="NCBI Taxonomy" id="126957"/>
    <lineage>
        <taxon>Eukaryota</taxon>
        <taxon>Metazoa</taxon>
        <taxon>Ecdysozoa</taxon>
        <taxon>Arthropoda</taxon>
        <taxon>Myriapoda</taxon>
        <taxon>Chilopoda</taxon>
        <taxon>Pleurostigmophora</taxon>
        <taxon>Geophilomorpha</taxon>
        <taxon>Linotaeniidae</taxon>
        <taxon>Strigamia</taxon>
    </lineage>
</organism>
<dbReference type="eggNOG" id="KOG1238">
    <property type="taxonomic scope" value="Eukaryota"/>
</dbReference>
<evidence type="ECO:0000256" key="3">
    <source>
        <dbReference type="ARBA" id="ARBA00022630"/>
    </source>
</evidence>
<accession>T1J9D4</accession>
<dbReference type="PANTHER" id="PTHR11552:SF147">
    <property type="entry name" value="CHOLINE DEHYDROGENASE, MITOCHONDRIAL"/>
    <property type="match status" value="1"/>
</dbReference>
<dbReference type="PANTHER" id="PTHR11552">
    <property type="entry name" value="GLUCOSE-METHANOL-CHOLINE GMC OXIDOREDUCTASE"/>
    <property type="match status" value="1"/>
</dbReference>
<dbReference type="Pfam" id="PF00732">
    <property type="entry name" value="GMC_oxred_N"/>
    <property type="match status" value="2"/>
</dbReference>
<comment type="cofactor">
    <cofactor evidence="1">
        <name>FAD</name>
        <dbReference type="ChEBI" id="CHEBI:57692"/>
    </cofactor>
</comment>
<reference evidence="6" key="2">
    <citation type="submission" date="2015-02" db="UniProtKB">
        <authorList>
            <consortium name="EnsemblMetazoa"/>
        </authorList>
    </citation>
    <scope>IDENTIFICATION</scope>
</reference>
<dbReference type="GO" id="GO:0016614">
    <property type="term" value="F:oxidoreductase activity, acting on CH-OH group of donors"/>
    <property type="evidence" value="ECO:0007669"/>
    <property type="project" value="InterPro"/>
</dbReference>
<evidence type="ECO:0000256" key="4">
    <source>
        <dbReference type="ARBA" id="ARBA00022827"/>
    </source>
</evidence>
<dbReference type="SUPFAM" id="SSF54373">
    <property type="entry name" value="FAD-linked reductases, C-terminal domain"/>
    <property type="match status" value="2"/>
</dbReference>
<comment type="similarity">
    <text evidence="2">Belongs to the GMC oxidoreductase family.</text>
</comment>
<dbReference type="PROSITE" id="PS00624">
    <property type="entry name" value="GMC_OXRED_2"/>
    <property type="match status" value="1"/>
</dbReference>
<name>T1J9D4_STRMM</name>
<evidence type="ECO:0000256" key="2">
    <source>
        <dbReference type="ARBA" id="ARBA00010790"/>
    </source>
</evidence>
<protein>
    <recommendedName>
        <fullName evidence="5">Glucose-methanol-choline oxidoreductase N-terminal domain-containing protein</fullName>
    </recommendedName>
</protein>
<keyword evidence="3" id="KW-0285">Flavoprotein</keyword>
<feature type="domain" description="Glucose-methanol-choline oxidoreductase N-terminal" evidence="5">
    <location>
        <begin position="201"/>
        <end position="215"/>
    </location>
</feature>
<dbReference type="InterPro" id="IPR000172">
    <property type="entry name" value="GMC_OxRdtase_N"/>
</dbReference>
<evidence type="ECO:0000313" key="6">
    <source>
        <dbReference type="EnsemblMetazoa" id="SMAR010330-PA"/>
    </source>
</evidence>
<dbReference type="PhylomeDB" id="T1J9D4"/>
<dbReference type="InterPro" id="IPR036188">
    <property type="entry name" value="FAD/NAD-bd_sf"/>
</dbReference>
<dbReference type="STRING" id="126957.T1J9D4"/>
<keyword evidence="4" id="KW-0274">FAD</keyword>
<dbReference type="GO" id="GO:0050660">
    <property type="term" value="F:flavin adenine dinucleotide binding"/>
    <property type="evidence" value="ECO:0007669"/>
    <property type="project" value="InterPro"/>
</dbReference>
<dbReference type="InterPro" id="IPR007867">
    <property type="entry name" value="GMC_OxRtase_C"/>
</dbReference>
<dbReference type="Pfam" id="PF05199">
    <property type="entry name" value="GMC_oxred_C"/>
    <property type="match status" value="2"/>
</dbReference>
<dbReference type="AlphaFoldDB" id="T1J9D4"/>
<evidence type="ECO:0000313" key="7">
    <source>
        <dbReference type="Proteomes" id="UP000014500"/>
    </source>
</evidence>
<keyword evidence="7" id="KW-1185">Reference proteome</keyword>
<dbReference type="SUPFAM" id="SSF51905">
    <property type="entry name" value="FAD/NAD(P)-binding domain"/>
    <property type="match status" value="2"/>
</dbReference>